<evidence type="ECO:0000313" key="4">
    <source>
        <dbReference type="EnsemblMetazoa" id="XP_020897554.1"/>
    </source>
</evidence>
<comment type="similarity">
    <text evidence="1">Belongs to the arrestin family.</text>
</comment>
<name>A0A913X1U0_EXADI</name>
<dbReference type="SMART" id="SM01017">
    <property type="entry name" value="Arrestin_C"/>
    <property type="match status" value="1"/>
</dbReference>
<dbReference type="KEGG" id="epa:110236380"/>
<dbReference type="InterPro" id="IPR011022">
    <property type="entry name" value="Arrestin_C-like"/>
</dbReference>
<keyword evidence="5" id="KW-1185">Reference proteome</keyword>
<dbReference type="AlphaFoldDB" id="A0A913X1U0"/>
<dbReference type="InterPro" id="IPR014752">
    <property type="entry name" value="Arrestin-like_C"/>
</dbReference>
<dbReference type="Pfam" id="PF02752">
    <property type="entry name" value="Arrestin_C"/>
    <property type="match status" value="1"/>
</dbReference>
<dbReference type="InterPro" id="IPR014756">
    <property type="entry name" value="Ig_E-set"/>
</dbReference>
<dbReference type="GO" id="GO:0015031">
    <property type="term" value="P:protein transport"/>
    <property type="evidence" value="ECO:0007669"/>
    <property type="project" value="TreeGrafter"/>
</dbReference>
<accession>A0A913X1U0</accession>
<evidence type="ECO:0000256" key="2">
    <source>
        <dbReference type="SAM" id="MobiDB-lite"/>
    </source>
</evidence>
<feature type="domain" description="Arrestin C-terminal-like" evidence="3">
    <location>
        <begin position="176"/>
        <end position="306"/>
    </location>
</feature>
<proteinExistence type="inferred from homology"/>
<dbReference type="InterPro" id="IPR011021">
    <property type="entry name" value="Arrestin-like_N"/>
</dbReference>
<dbReference type="Proteomes" id="UP000887567">
    <property type="component" value="Unplaced"/>
</dbReference>
<evidence type="ECO:0000313" key="5">
    <source>
        <dbReference type="Proteomes" id="UP000887567"/>
    </source>
</evidence>
<dbReference type="GeneID" id="110236380"/>
<evidence type="ECO:0000256" key="1">
    <source>
        <dbReference type="ARBA" id="ARBA00005298"/>
    </source>
</evidence>
<protein>
    <recommendedName>
        <fullName evidence="3">Arrestin C-terminal-like domain-containing protein</fullName>
    </recommendedName>
</protein>
<dbReference type="EnsemblMetazoa" id="XM_021041895.2">
    <property type="protein sequence ID" value="XP_020897554.1"/>
    <property type="gene ID" value="LOC110236380"/>
</dbReference>
<evidence type="ECO:0000259" key="3">
    <source>
        <dbReference type="SMART" id="SM01017"/>
    </source>
</evidence>
<dbReference type="Pfam" id="PF00339">
    <property type="entry name" value="Arrestin_N"/>
    <property type="match status" value="1"/>
</dbReference>
<dbReference type="OMA" id="WSDSERI"/>
<dbReference type="OrthoDB" id="2333384at2759"/>
<reference evidence="4" key="1">
    <citation type="submission" date="2022-11" db="UniProtKB">
        <authorList>
            <consortium name="EnsemblMetazoa"/>
        </authorList>
    </citation>
    <scope>IDENTIFICATION</scope>
</reference>
<dbReference type="SUPFAM" id="SSF81296">
    <property type="entry name" value="E set domains"/>
    <property type="match status" value="2"/>
</dbReference>
<dbReference type="PANTHER" id="PTHR11188:SF17">
    <property type="entry name" value="FI21816P1"/>
    <property type="match status" value="1"/>
</dbReference>
<dbReference type="RefSeq" id="XP_020897554.1">
    <property type="nucleotide sequence ID" value="XM_021041895.2"/>
</dbReference>
<feature type="region of interest" description="Disordered" evidence="2">
    <location>
        <begin position="325"/>
        <end position="360"/>
    </location>
</feature>
<organism evidence="4 5">
    <name type="scientific">Exaiptasia diaphana</name>
    <name type="common">Tropical sea anemone</name>
    <name type="synonym">Aiptasia pulchella</name>
    <dbReference type="NCBI Taxonomy" id="2652724"/>
    <lineage>
        <taxon>Eukaryota</taxon>
        <taxon>Metazoa</taxon>
        <taxon>Cnidaria</taxon>
        <taxon>Anthozoa</taxon>
        <taxon>Hexacorallia</taxon>
        <taxon>Actiniaria</taxon>
        <taxon>Aiptasiidae</taxon>
        <taxon>Exaiptasia</taxon>
    </lineage>
</organism>
<dbReference type="InterPro" id="IPR050357">
    <property type="entry name" value="Arrestin_domain-protein"/>
</dbReference>
<dbReference type="PANTHER" id="PTHR11188">
    <property type="entry name" value="ARRESTIN DOMAIN CONTAINING PROTEIN"/>
    <property type="match status" value="1"/>
</dbReference>
<dbReference type="GO" id="GO:0005737">
    <property type="term" value="C:cytoplasm"/>
    <property type="evidence" value="ECO:0007669"/>
    <property type="project" value="TreeGrafter"/>
</dbReference>
<dbReference type="Gene3D" id="2.60.40.640">
    <property type="match status" value="2"/>
</dbReference>
<sequence>MGKIDVFTVVFAGNKSVYYPGEVLNGAVILKLNKELKLRELKIEFHGEARVRWSQSSGSGNNRRTHTYHNSEVYINTCATLFGKAPGAKDSPVLQPGEYNYPFQFHIPPNNLPSSFEGQHGHIRYWLKAVIDRPWRFDVTTKVAFSMIEIVDINLNNLVCPLQQETSEQLGSLCCVAGRLEIISATDRGGYCPGELINASLYITNNSSQDLPGIELSLHQTTTFIASTGRTRQTKNTVQQVQHEGVQRGNDGHFPSIAVAIPAVPPTMSSCKCIKINYDLKIKIRVSGCHSNCKLKFPVVVGSVPYYRPPLPPVQPMQYHQPALQPSAPMLPMGEEASPSGMNTALPAYSPSAPNPQDQPPSYAQCMFGGASIRDDADGQGAMGNMNFVPVYPFVNNYQIPPPQAANAPVPAYKS</sequence>